<reference evidence="1 2" key="1">
    <citation type="journal article" date="2019" name="G3 (Bethesda)">
        <title>Sequencing of a Wild Apple (Malus baccata) Genome Unravels the Differences Between Cultivated and Wild Apple Species Regarding Disease Resistance and Cold Tolerance.</title>
        <authorList>
            <person name="Chen X."/>
        </authorList>
    </citation>
    <scope>NUCLEOTIDE SEQUENCE [LARGE SCALE GENOMIC DNA]</scope>
    <source>
        <strain evidence="2">cv. Shandingzi</strain>
        <tissue evidence="1">Leaves</tissue>
    </source>
</reference>
<keyword evidence="2" id="KW-1185">Reference proteome</keyword>
<sequence>MHPGSRCGCIVALATVHRLLRRNFIFPTKETTHGKFPSFFYRDPAASSHFRPTLATA</sequence>
<gene>
    <name evidence="1" type="ORF">C1H46_031900</name>
</gene>
<name>A0A540L891_MALBA</name>
<evidence type="ECO:0000313" key="1">
    <source>
        <dbReference type="EMBL" id="TQD82519.1"/>
    </source>
</evidence>
<accession>A0A540L891</accession>
<protein>
    <submittedName>
        <fullName evidence="1">Uncharacterized protein</fullName>
    </submittedName>
</protein>
<dbReference type="EMBL" id="VIEB01000717">
    <property type="protein sequence ID" value="TQD82519.1"/>
    <property type="molecule type" value="Genomic_DNA"/>
</dbReference>
<comment type="caution">
    <text evidence="1">The sequence shown here is derived from an EMBL/GenBank/DDBJ whole genome shotgun (WGS) entry which is preliminary data.</text>
</comment>
<evidence type="ECO:0000313" key="2">
    <source>
        <dbReference type="Proteomes" id="UP000315295"/>
    </source>
</evidence>
<proteinExistence type="predicted"/>
<dbReference type="AlphaFoldDB" id="A0A540L891"/>
<dbReference type="Proteomes" id="UP000315295">
    <property type="component" value="Unassembled WGS sequence"/>
</dbReference>
<organism evidence="1 2">
    <name type="scientific">Malus baccata</name>
    <name type="common">Siberian crab apple</name>
    <name type="synonym">Pyrus baccata</name>
    <dbReference type="NCBI Taxonomy" id="106549"/>
    <lineage>
        <taxon>Eukaryota</taxon>
        <taxon>Viridiplantae</taxon>
        <taxon>Streptophyta</taxon>
        <taxon>Embryophyta</taxon>
        <taxon>Tracheophyta</taxon>
        <taxon>Spermatophyta</taxon>
        <taxon>Magnoliopsida</taxon>
        <taxon>eudicotyledons</taxon>
        <taxon>Gunneridae</taxon>
        <taxon>Pentapetalae</taxon>
        <taxon>rosids</taxon>
        <taxon>fabids</taxon>
        <taxon>Rosales</taxon>
        <taxon>Rosaceae</taxon>
        <taxon>Amygdaloideae</taxon>
        <taxon>Maleae</taxon>
        <taxon>Malus</taxon>
    </lineage>
</organism>